<accession>Q6MY94</accession>
<name>Q6MY94_ASPFM</name>
<evidence type="ECO:0000313" key="1">
    <source>
        <dbReference type="EMBL" id="CAF32109.1"/>
    </source>
</evidence>
<sequence>MQHATAIDSAETPDDGHPCIPVVEFRPLGFGTIPQVSVTPSCKFVALPRLCLTSLLSKLGGPNSARNSGRQGLFTRKRDENASIVCLLALFAPAFIVRSTCTASNFAFLDLPPSKQSKGLAESGFKFEGKWQCGSLLISPHLLCPCVTDNFIFMKTTLSAMIDLDRLVHGVGSTCDFRLLGPWLDGHEAEERRPLSVMRSFVHMLIMVGYLKMIFDWFQSSLADSTYQFINSSAKR</sequence>
<proteinExistence type="predicted"/>
<reference evidence="1" key="1">
    <citation type="journal article" date="2004" name="Fungal Genet. Biol.">
        <title>Insight into the genome of Aspergillus fumigatus: analysis of a 922 kb region encompassing the nitrate assimilation gene cluster.</title>
        <authorList>
            <person name="Pain A."/>
            <person name="Woodward J."/>
            <person name="Quail M.A."/>
            <person name="Anderson M.J."/>
            <person name="Clark R."/>
            <person name="Collins M."/>
            <person name="Fosker N."/>
            <person name="Fraser A."/>
            <person name="Harris D."/>
            <person name="Larke N."/>
            <person name="Murphy L."/>
            <person name="Humphray S."/>
            <person name="O'Neil S."/>
            <person name="Pertea M."/>
            <person name="Price C."/>
            <person name="Rabbinowitsch E."/>
            <person name="Rajandream M-A."/>
            <person name="Salzberg S."/>
            <person name="Saunders D."/>
            <person name="Seegar K."/>
            <person name="Sharp S."/>
            <person name="Warren T."/>
            <person name="Denning D.W."/>
            <person name="Barrell B."/>
            <person name="Hall N."/>
        </authorList>
    </citation>
    <scope>NUCLEOTIDE SEQUENCE</scope>
</reference>
<dbReference type="AlphaFoldDB" id="Q6MY94"/>
<protein>
    <submittedName>
        <fullName evidence="1">Uncharacterized protein</fullName>
    </submittedName>
</protein>
<dbReference type="EMBL" id="BX649607">
    <property type="protein sequence ID" value="CAF32109.1"/>
    <property type="molecule type" value="Genomic_DNA"/>
</dbReference>
<gene>
    <name evidence="1" type="ORF">AfA19D12.105</name>
</gene>
<organism evidence="1">
    <name type="scientific">Aspergillus fumigatus</name>
    <name type="common">Neosartorya fumigata</name>
    <dbReference type="NCBI Taxonomy" id="746128"/>
    <lineage>
        <taxon>Eukaryota</taxon>
        <taxon>Fungi</taxon>
        <taxon>Dikarya</taxon>
        <taxon>Ascomycota</taxon>
        <taxon>Pezizomycotina</taxon>
        <taxon>Eurotiomycetes</taxon>
        <taxon>Eurotiomycetidae</taxon>
        <taxon>Eurotiales</taxon>
        <taxon>Aspergillaceae</taxon>
        <taxon>Aspergillus</taxon>
        <taxon>Aspergillus subgen. Fumigati</taxon>
    </lineage>
</organism>